<evidence type="ECO:0000313" key="2">
    <source>
        <dbReference type="EMBL" id="KAK3237464.1"/>
    </source>
</evidence>
<keyword evidence="3" id="KW-1185">Reference proteome</keyword>
<comment type="caution">
    <text evidence="2">The sequence shown here is derived from an EMBL/GenBank/DDBJ whole genome shotgun (WGS) entry which is preliminary data.</text>
</comment>
<evidence type="ECO:0000256" key="1">
    <source>
        <dbReference type="SAM" id="MobiDB-lite"/>
    </source>
</evidence>
<feature type="region of interest" description="Disordered" evidence="1">
    <location>
        <begin position="90"/>
        <end position="110"/>
    </location>
</feature>
<sequence>MSGFASKTRKRMGRRGSLFIPLGVCLLAGTMICAGLGRDLWSKPSSVGTQFSLSDVVTVFRKGTGVSSAEIQVQVLTEEMKKMKQMMAELKGESSPSSSATPAARERRFPTQVLVNGPKRKNKPDNLDLHVGVSSSPWISLYKLRRPLTRSGRANDRRQHHRVRSKLWKNLAIQHDQMEHLFETSNYTQVVSDDLPIPVVQSKPSKFWWEWRRSTRQPSAPAPASVMP</sequence>
<accession>A0AAE0BK41</accession>
<dbReference type="Proteomes" id="UP001190700">
    <property type="component" value="Unassembled WGS sequence"/>
</dbReference>
<protein>
    <submittedName>
        <fullName evidence="2">Uncharacterized protein</fullName>
    </submittedName>
</protein>
<name>A0AAE0BK41_9CHLO</name>
<feature type="compositionally biased region" description="Low complexity" evidence="1">
    <location>
        <begin position="90"/>
        <end position="103"/>
    </location>
</feature>
<proteinExistence type="predicted"/>
<gene>
    <name evidence="2" type="ORF">CYMTET_52464</name>
</gene>
<reference evidence="2 3" key="1">
    <citation type="journal article" date="2015" name="Genome Biol. Evol.">
        <title>Comparative Genomics of a Bacterivorous Green Alga Reveals Evolutionary Causalities and Consequences of Phago-Mixotrophic Mode of Nutrition.</title>
        <authorList>
            <person name="Burns J.A."/>
            <person name="Paasch A."/>
            <person name="Narechania A."/>
            <person name="Kim E."/>
        </authorList>
    </citation>
    <scope>NUCLEOTIDE SEQUENCE [LARGE SCALE GENOMIC DNA]</scope>
    <source>
        <strain evidence="2 3">PLY_AMNH</strain>
    </source>
</reference>
<dbReference type="AlphaFoldDB" id="A0AAE0BK41"/>
<evidence type="ECO:0000313" key="3">
    <source>
        <dbReference type="Proteomes" id="UP001190700"/>
    </source>
</evidence>
<organism evidence="2 3">
    <name type="scientific">Cymbomonas tetramitiformis</name>
    <dbReference type="NCBI Taxonomy" id="36881"/>
    <lineage>
        <taxon>Eukaryota</taxon>
        <taxon>Viridiplantae</taxon>
        <taxon>Chlorophyta</taxon>
        <taxon>Pyramimonadophyceae</taxon>
        <taxon>Pyramimonadales</taxon>
        <taxon>Pyramimonadaceae</taxon>
        <taxon>Cymbomonas</taxon>
    </lineage>
</organism>
<dbReference type="EMBL" id="LGRX02034584">
    <property type="protein sequence ID" value="KAK3237464.1"/>
    <property type="molecule type" value="Genomic_DNA"/>
</dbReference>